<dbReference type="Pfam" id="PF01367">
    <property type="entry name" value="5_3_exonuc"/>
    <property type="match status" value="1"/>
</dbReference>
<dbReference type="InterPro" id="IPR029060">
    <property type="entry name" value="PIN-like_dom_sf"/>
</dbReference>
<dbReference type="GO" id="GO:0008409">
    <property type="term" value="F:5'-3' exonuclease activity"/>
    <property type="evidence" value="ECO:0007669"/>
    <property type="project" value="InterPro"/>
</dbReference>
<keyword evidence="3" id="KW-0238">DNA-binding</keyword>
<dbReference type="EMBL" id="BMWW01000006">
    <property type="protein sequence ID" value="GGY98481.1"/>
    <property type="molecule type" value="Genomic_DNA"/>
</dbReference>
<dbReference type="InterPro" id="IPR008918">
    <property type="entry name" value="HhH2"/>
</dbReference>
<dbReference type="Proteomes" id="UP000619512">
    <property type="component" value="Unassembled WGS sequence"/>
</dbReference>
<comment type="caution">
    <text evidence="5">The sequence shown here is derived from an EMBL/GenBank/DDBJ whole genome shotgun (WGS) entry which is preliminary data.</text>
</comment>
<dbReference type="FunFam" id="1.10.150.20:FF:000003">
    <property type="entry name" value="DNA polymerase I"/>
    <property type="match status" value="1"/>
</dbReference>
<reference evidence="5" key="2">
    <citation type="submission" date="2022-12" db="EMBL/GenBank/DDBJ databases">
        <authorList>
            <person name="Sun Q."/>
            <person name="Kim S."/>
        </authorList>
    </citation>
    <scope>NUCLEOTIDE SEQUENCE</scope>
    <source>
        <strain evidence="5">KCTC 12344</strain>
    </source>
</reference>
<organism evidence="5 6">
    <name type="scientific">Pseudoduganella plicata</name>
    <dbReference type="NCBI Taxonomy" id="321984"/>
    <lineage>
        <taxon>Bacteria</taxon>
        <taxon>Pseudomonadati</taxon>
        <taxon>Pseudomonadota</taxon>
        <taxon>Betaproteobacteria</taxon>
        <taxon>Burkholderiales</taxon>
        <taxon>Oxalobacteraceae</taxon>
        <taxon>Telluria group</taxon>
        <taxon>Pseudoduganella</taxon>
    </lineage>
</organism>
<dbReference type="CDD" id="cd09898">
    <property type="entry name" value="H3TH_53EXO"/>
    <property type="match status" value="1"/>
</dbReference>
<protein>
    <submittedName>
        <fullName evidence="5">Flap endonuclease Xni</fullName>
    </submittedName>
</protein>
<evidence type="ECO:0000259" key="4">
    <source>
        <dbReference type="SMART" id="SM00475"/>
    </source>
</evidence>
<dbReference type="Gene3D" id="1.10.150.20">
    <property type="entry name" value="5' to 3' exonuclease, C-terminal subdomain"/>
    <property type="match status" value="1"/>
</dbReference>
<accession>A0AA88CDC1</accession>
<evidence type="ECO:0000256" key="1">
    <source>
        <dbReference type="ARBA" id="ARBA00022722"/>
    </source>
</evidence>
<dbReference type="CDD" id="cd09859">
    <property type="entry name" value="PIN_53EXO"/>
    <property type="match status" value="1"/>
</dbReference>
<evidence type="ECO:0000256" key="3">
    <source>
        <dbReference type="ARBA" id="ARBA00023125"/>
    </source>
</evidence>
<dbReference type="GO" id="GO:0003677">
    <property type="term" value="F:DNA binding"/>
    <property type="evidence" value="ECO:0007669"/>
    <property type="project" value="UniProtKB-KW"/>
</dbReference>
<keyword evidence="5" id="KW-0255">Endonuclease</keyword>
<evidence type="ECO:0000313" key="5">
    <source>
        <dbReference type="EMBL" id="GGY98481.1"/>
    </source>
</evidence>
<gene>
    <name evidence="5" type="primary">xni</name>
    <name evidence="5" type="ORF">GCM10007388_34970</name>
</gene>
<sequence length="270" mass="29665">MAATEPPAPSFPMGRLLAIDGLNIVRRVYEASPEPDSDLKAEIALRHALNSFRTLINGHEPTHVLPAFDFGGTTWRHALYGGYRESRAPMPSPLRAALPGFYATLEKFGLRPVSLAEVEADDVIGTVVTRWLSENRGEAVVASTDKDLHCLIADGARVWDHFRSEWHDAAWVENKWGVPPAQLPDLLALMGDATDSVPGVSKVGLKTAARLLRTYGTLDGIMAGAGILKDTVGEALRKERDMLYLSRQLVQLKTDVRVGVSWNMLVWDKS</sequence>
<dbReference type="InterPro" id="IPR036279">
    <property type="entry name" value="5-3_exonuclease_C_sf"/>
</dbReference>
<dbReference type="AlphaFoldDB" id="A0AA88CDC1"/>
<keyword evidence="1" id="KW-0540">Nuclease</keyword>
<dbReference type="SMART" id="SM00279">
    <property type="entry name" value="HhH2"/>
    <property type="match status" value="1"/>
</dbReference>
<dbReference type="InterPro" id="IPR038969">
    <property type="entry name" value="FEN"/>
</dbReference>
<dbReference type="InterPro" id="IPR020045">
    <property type="entry name" value="DNA_polI_H3TH"/>
</dbReference>
<proteinExistence type="predicted"/>
<evidence type="ECO:0000256" key="2">
    <source>
        <dbReference type="ARBA" id="ARBA00022801"/>
    </source>
</evidence>
<dbReference type="InterPro" id="IPR002421">
    <property type="entry name" value="5-3_exonuclease"/>
</dbReference>
<dbReference type="Gene3D" id="3.40.50.1010">
    <property type="entry name" value="5'-nuclease"/>
    <property type="match status" value="1"/>
</dbReference>
<dbReference type="InterPro" id="IPR020046">
    <property type="entry name" value="5-3_exonucl_a-hlix_arch_N"/>
</dbReference>
<dbReference type="SUPFAM" id="SSF88723">
    <property type="entry name" value="PIN domain-like"/>
    <property type="match status" value="1"/>
</dbReference>
<dbReference type="PANTHER" id="PTHR42646">
    <property type="entry name" value="FLAP ENDONUCLEASE XNI"/>
    <property type="match status" value="1"/>
</dbReference>
<evidence type="ECO:0000313" key="6">
    <source>
        <dbReference type="Proteomes" id="UP000619512"/>
    </source>
</evidence>
<name>A0AA88CDC1_9BURK</name>
<feature type="domain" description="5'-3' exonuclease" evidence="4">
    <location>
        <begin position="14"/>
        <end position="268"/>
    </location>
</feature>
<keyword evidence="2" id="KW-0378">Hydrolase</keyword>
<dbReference type="GO" id="GO:0033567">
    <property type="term" value="P:DNA replication, Okazaki fragment processing"/>
    <property type="evidence" value="ECO:0007669"/>
    <property type="project" value="InterPro"/>
</dbReference>
<dbReference type="SMART" id="SM00475">
    <property type="entry name" value="53EXOc"/>
    <property type="match status" value="1"/>
</dbReference>
<reference evidence="5" key="1">
    <citation type="journal article" date="2014" name="Int. J. Syst. Evol. Microbiol.">
        <title>Complete genome sequence of Corynebacterium casei LMG S-19264T (=DSM 44701T), isolated from a smear-ripened cheese.</title>
        <authorList>
            <consortium name="US DOE Joint Genome Institute (JGI-PGF)"/>
            <person name="Walter F."/>
            <person name="Albersmeier A."/>
            <person name="Kalinowski J."/>
            <person name="Ruckert C."/>
        </authorList>
    </citation>
    <scope>NUCLEOTIDE SEQUENCE</scope>
    <source>
        <strain evidence="5">KCTC 12344</strain>
    </source>
</reference>
<dbReference type="Pfam" id="PF02739">
    <property type="entry name" value="5_3_exonuc_N"/>
    <property type="match status" value="1"/>
</dbReference>
<dbReference type="PANTHER" id="PTHR42646:SF2">
    <property type="entry name" value="5'-3' EXONUCLEASE FAMILY PROTEIN"/>
    <property type="match status" value="1"/>
</dbReference>
<dbReference type="SUPFAM" id="SSF47807">
    <property type="entry name" value="5' to 3' exonuclease, C-terminal subdomain"/>
    <property type="match status" value="1"/>
</dbReference>
<dbReference type="GO" id="GO:0017108">
    <property type="term" value="F:5'-flap endonuclease activity"/>
    <property type="evidence" value="ECO:0007669"/>
    <property type="project" value="InterPro"/>
</dbReference>